<reference evidence="3 4" key="1">
    <citation type="journal article" date="2012" name="Proc. Natl. Acad. Sci. U.S.A.">
        <title>Antigenic diversity is generated by distinct evolutionary mechanisms in African trypanosome species.</title>
        <authorList>
            <person name="Jackson A.P."/>
            <person name="Berry A."/>
            <person name="Aslett M."/>
            <person name="Allison H.C."/>
            <person name="Burton P."/>
            <person name="Vavrova-Anderson J."/>
            <person name="Brown R."/>
            <person name="Browne H."/>
            <person name="Corton N."/>
            <person name="Hauser H."/>
            <person name="Gamble J."/>
            <person name="Gilderthorp R."/>
            <person name="Marcello L."/>
            <person name="McQuillan J."/>
            <person name="Otto T.D."/>
            <person name="Quail M.A."/>
            <person name="Sanders M.J."/>
            <person name="van Tonder A."/>
            <person name="Ginger M.L."/>
            <person name="Field M.C."/>
            <person name="Barry J.D."/>
            <person name="Hertz-Fowler C."/>
            <person name="Berriman M."/>
        </authorList>
    </citation>
    <scope>NUCLEOTIDE SEQUENCE</scope>
    <source>
        <strain evidence="3 4">Y486</strain>
    </source>
</reference>
<name>F9WV81_TRYVY</name>
<keyword evidence="2" id="KW-0732">Signal</keyword>
<evidence type="ECO:0000256" key="1">
    <source>
        <dbReference type="SAM" id="MobiDB-lite"/>
    </source>
</evidence>
<proteinExistence type="predicted"/>
<evidence type="ECO:0000313" key="4">
    <source>
        <dbReference type="Proteomes" id="UP000009027"/>
    </source>
</evidence>
<feature type="compositionally biased region" description="Low complexity" evidence="1">
    <location>
        <begin position="171"/>
        <end position="186"/>
    </location>
</feature>
<feature type="signal peptide" evidence="2">
    <location>
        <begin position="1"/>
        <end position="24"/>
    </location>
</feature>
<feature type="region of interest" description="Disordered" evidence="1">
    <location>
        <begin position="171"/>
        <end position="216"/>
    </location>
</feature>
<dbReference type="AlphaFoldDB" id="F9WV81"/>
<gene>
    <name evidence="3" type="ORF">TvY486_0043900</name>
</gene>
<dbReference type="Proteomes" id="UP000009027">
    <property type="component" value="Unassembled WGS sequence"/>
</dbReference>
<protein>
    <submittedName>
        <fullName evidence="3">Uncharacterized protein</fullName>
    </submittedName>
</protein>
<keyword evidence="4" id="KW-1185">Reference proteome</keyword>
<accession>F9WV81</accession>
<organism evidence="3 4">
    <name type="scientific">Trypanosoma vivax (strain Y486)</name>
    <dbReference type="NCBI Taxonomy" id="1055687"/>
    <lineage>
        <taxon>Eukaryota</taxon>
        <taxon>Discoba</taxon>
        <taxon>Euglenozoa</taxon>
        <taxon>Kinetoplastea</taxon>
        <taxon>Metakinetoplastina</taxon>
        <taxon>Trypanosomatida</taxon>
        <taxon>Trypanosomatidae</taxon>
        <taxon>Trypanosoma</taxon>
        <taxon>Duttonella</taxon>
    </lineage>
</organism>
<evidence type="ECO:0000313" key="3">
    <source>
        <dbReference type="EMBL" id="CCD21487.1"/>
    </source>
</evidence>
<evidence type="ECO:0000256" key="2">
    <source>
        <dbReference type="SAM" id="SignalP"/>
    </source>
</evidence>
<dbReference type="VEuPathDB" id="TriTrypDB:TvY486_0043900"/>
<dbReference type="EMBL" id="CAEX01007758">
    <property type="protein sequence ID" value="CCD21487.1"/>
    <property type="molecule type" value="Genomic_DNA"/>
</dbReference>
<sequence length="299" mass="32614">MLKLPIAYLLVCWFLFAANRQATGLQEILDDKNILKECDNNKSIKVLFNITEIHGKATFNFSCVEAGSGVWVHLLIESKTDQFVGWQAGCFAGDKRTQDREGLEVKCDAQHDLPLQPRHFPKKNCTFQSGNGHHRFDAFVEEKGSYSCGIWKEKDKIAHEFSFGIFGDGAAGSPTSSSGTSVPTVSNEREQTVRAEPEESPTRPDTHPDANNAAPTAGGEELVATFSPVATGSSGAQRDDALKDKDVLEQLSNQNSHGQINESIEGLHEQGNVSGVLAQTALHSPLARTYFLILLSLLS</sequence>
<feature type="compositionally biased region" description="Basic and acidic residues" evidence="1">
    <location>
        <begin position="187"/>
        <end position="208"/>
    </location>
</feature>
<feature type="chain" id="PRO_5003389677" evidence="2">
    <location>
        <begin position="25"/>
        <end position="299"/>
    </location>
</feature>